<dbReference type="InterPro" id="IPR000182">
    <property type="entry name" value="GNAT_dom"/>
</dbReference>
<organism evidence="2 3">
    <name type="scientific">Salipiger marinus</name>
    <dbReference type="NCBI Taxonomy" id="555512"/>
    <lineage>
        <taxon>Bacteria</taxon>
        <taxon>Pseudomonadati</taxon>
        <taxon>Pseudomonadota</taxon>
        <taxon>Alphaproteobacteria</taxon>
        <taxon>Rhodobacterales</taxon>
        <taxon>Roseobacteraceae</taxon>
        <taxon>Salipiger</taxon>
    </lineage>
</organism>
<dbReference type="EMBL" id="FNEJ01000003">
    <property type="protein sequence ID" value="SDI30968.1"/>
    <property type="molecule type" value="Genomic_DNA"/>
</dbReference>
<keyword evidence="2" id="KW-0808">Transferase</keyword>
<dbReference type="Gene3D" id="3.40.630.30">
    <property type="match status" value="1"/>
</dbReference>
<protein>
    <submittedName>
        <fullName evidence="2">Protein N-acetyltransferase, RimJ/RimL family</fullName>
    </submittedName>
</protein>
<dbReference type="PROSITE" id="PS51186">
    <property type="entry name" value="GNAT"/>
    <property type="match status" value="1"/>
</dbReference>
<sequence>MALTLRRNRDRDLAPLAAMLTDAEIPLLNPNAKVPFDEVEWHRKWLGDSEDVSFYLQDAAGRDVGFFALREGIGPEVRHLTYVYLAEEARGGAAAELTERVEQAARDLDALILTLKVDLDNAPAFNAYVSAGYEELSRRHGMATMRLDLEKRFTA</sequence>
<dbReference type="GO" id="GO:0016747">
    <property type="term" value="F:acyltransferase activity, transferring groups other than amino-acyl groups"/>
    <property type="evidence" value="ECO:0007669"/>
    <property type="project" value="InterPro"/>
</dbReference>
<dbReference type="OrthoDB" id="7871902at2"/>
<dbReference type="AlphaFoldDB" id="A0A1G8JIA3"/>
<dbReference type="RefSeq" id="WP_089844260.1">
    <property type="nucleotide sequence ID" value="NZ_FNEJ01000003.1"/>
</dbReference>
<proteinExistence type="predicted"/>
<name>A0A1G8JIA3_9RHOB</name>
<reference evidence="2 3" key="1">
    <citation type="submission" date="2016-10" db="EMBL/GenBank/DDBJ databases">
        <authorList>
            <person name="de Groot N.N."/>
        </authorList>
    </citation>
    <scope>NUCLEOTIDE SEQUENCE [LARGE SCALE GENOMIC DNA]</scope>
    <source>
        <strain evidence="2 3">DSM 26424</strain>
    </source>
</reference>
<evidence type="ECO:0000313" key="3">
    <source>
        <dbReference type="Proteomes" id="UP000199093"/>
    </source>
</evidence>
<feature type="domain" description="N-acetyltransferase" evidence="1">
    <location>
        <begin position="3"/>
        <end position="150"/>
    </location>
</feature>
<dbReference type="STRING" id="555512.SAMN04487993_100381"/>
<dbReference type="InterPro" id="IPR016181">
    <property type="entry name" value="Acyl_CoA_acyltransferase"/>
</dbReference>
<evidence type="ECO:0000313" key="2">
    <source>
        <dbReference type="EMBL" id="SDI30968.1"/>
    </source>
</evidence>
<gene>
    <name evidence="2" type="ORF">SAMN04487993_100381</name>
</gene>
<dbReference type="Proteomes" id="UP000199093">
    <property type="component" value="Unassembled WGS sequence"/>
</dbReference>
<keyword evidence="3" id="KW-1185">Reference proteome</keyword>
<dbReference type="Pfam" id="PF00583">
    <property type="entry name" value="Acetyltransf_1"/>
    <property type="match status" value="1"/>
</dbReference>
<evidence type="ECO:0000259" key="1">
    <source>
        <dbReference type="PROSITE" id="PS51186"/>
    </source>
</evidence>
<accession>A0A1G8JIA3</accession>
<dbReference type="SUPFAM" id="SSF55729">
    <property type="entry name" value="Acyl-CoA N-acyltransferases (Nat)"/>
    <property type="match status" value="1"/>
</dbReference>